<keyword evidence="2" id="KW-1185">Reference proteome</keyword>
<dbReference type="Proteomes" id="UP000321523">
    <property type="component" value="Unassembled WGS sequence"/>
</dbReference>
<accession>A0A512DZV9</accession>
<protein>
    <submittedName>
        <fullName evidence="1">Uncharacterized protein</fullName>
    </submittedName>
</protein>
<sequence length="302" mass="34427">MLDRPLTGDVHNGRPLMLHCYFAHKTNKSNPITELPTYDDGKIRIEVRSTKSGCATVDDAEILLYCMSIAAEKLARGEPVKQDFTFTLKDFTRVAGLSQSGSVSKRLGEALERLKETNVKTNVESGRKIYVEGFSWVENYSFDKGKEMMVKGRKRAGKINSVTVRFCDFLWRTVVIDKNLLSYNRDFFELSPLKRRLYELARLHCDNRPAFRISLEALRDRVGTVQELRFFKSDLEAILNENRQNPLLGYTFVIDLGDRRGKKAVLANVVVEFRDASYPATGIEGDVPLIDETYLHDMKASP</sequence>
<gene>
    <name evidence="1" type="ORF">SAE02_61300</name>
</gene>
<evidence type="ECO:0000313" key="1">
    <source>
        <dbReference type="EMBL" id="GEO41982.1"/>
    </source>
</evidence>
<dbReference type="AlphaFoldDB" id="A0A512DZV9"/>
<reference evidence="1 2" key="1">
    <citation type="submission" date="2019-07" db="EMBL/GenBank/DDBJ databases">
        <title>Whole genome shotgun sequence of Skermanella aerolata NBRC 106429.</title>
        <authorList>
            <person name="Hosoyama A."/>
            <person name="Uohara A."/>
            <person name="Ohji S."/>
            <person name="Ichikawa N."/>
        </authorList>
    </citation>
    <scope>NUCLEOTIDE SEQUENCE [LARGE SCALE GENOMIC DNA]</scope>
    <source>
        <strain evidence="1 2">NBRC 106429</strain>
    </source>
</reference>
<comment type="caution">
    <text evidence="1">The sequence shown here is derived from an EMBL/GenBank/DDBJ whole genome shotgun (WGS) entry which is preliminary data.</text>
</comment>
<dbReference type="EMBL" id="BJYZ01000034">
    <property type="protein sequence ID" value="GEO41982.1"/>
    <property type="molecule type" value="Genomic_DNA"/>
</dbReference>
<organism evidence="1 2">
    <name type="scientific">Skermanella aerolata</name>
    <dbReference type="NCBI Taxonomy" id="393310"/>
    <lineage>
        <taxon>Bacteria</taxon>
        <taxon>Pseudomonadati</taxon>
        <taxon>Pseudomonadota</taxon>
        <taxon>Alphaproteobacteria</taxon>
        <taxon>Rhodospirillales</taxon>
        <taxon>Azospirillaceae</taxon>
        <taxon>Skermanella</taxon>
    </lineage>
</organism>
<dbReference type="Pfam" id="PF10134">
    <property type="entry name" value="RPA"/>
    <property type="match status" value="1"/>
</dbReference>
<proteinExistence type="predicted"/>
<name>A0A512DZV9_9PROT</name>
<dbReference type="InterPro" id="IPR018777">
    <property type="entry name" value="Replication_initiator_prot_A"/>
</dbReference>
<evidence type="ECO:0000313" key="2">
    <source>
        <dbReference type="Proteomes" id="UP000321523"/>
    </source>
</evidence>